<dbReference type="EMBL" id="FOMX01000022">
    <property type="protein sequence ID" value="SFE91511.1"/>
    <property type="molecule type" value="Genomic_DNA"/>
</dbReference>
<feature type="domain" description="DJ-1/PfpI" evidence="1">
    <location>
        <begin position="17"/>
        <end position="178"/>
    </location>
</feature>
<dbReference type="InterPro" id="IPR050325">
    <property type="entry name" value="Prot/Nucl_acid_deglycase"/>
</dbReference>
<evidence type="ECO:0000313" key="2">
    <source>
        <dbReference type="EMBL" id="SFE91511.1"/>
    </source>
</evidence>
<dbReference type="CDD" id="cd03135">
    <property type="entry name" value="GATase1_DJ-1"/>
    <property type="match status" value="1"/>
</dbReference>
<evidence type="ECO:0000313" key="3">
    <source>
        <dbReference type="Proteomes" id="UP000199400"/>
    </source>
</evidence>
<evidence type="ECO:0000259" key="1">
    <source>
        <dbReference type="Pfam" id="PF01965"/>
    </source>
</evidence>
<dbReference type="AlphaFoldDB" id="A0A1I2EGD7"/>
<keyword evidence="3" id="KW-1185">Reference proteome</keyword>
<dbReference type="InterPro" id="IPR002818">
    <property type="entry name" value="DJ-1/PfpI"/>
</dbReference>
<gene>
    <name evidence="2" type="ORF">SAMN02745121_06070</name>
</gene>
<dbReference type="NCBIfam" id="TIGR01383">
    <property type="entry name" value="not_thiJ"/>
    <property type="match status" value="1"/>
</dbReference>
<dbReference type="PANTHER" id="PTHR48094">
    <property type="entry name" value="PROTEIN/NUCLEIC ACID DEGLYCASE DJ-1-RELATED"/>
    <property type="match status" value="1"/>
</dbReference>
<dbReference type="GO" id="GO:0005737">
    <property type="term" value="C:cytoplasm"/>
    <property type="evidence" value="ECO:0007669"/>
    <property type="project" value="TreeGrafter"/>
</dbReference>
<accession>A0A1I2EGD7</accession>
<name>A0A1I2EGD7_9BACT</name>
<organism evidence="2 3">
    <name type="scientific">Nannocystis exedens</name>
    <dbReference type="NCBI Taxonomy" id="54"/>
    <lineage>
        <taxon>Bacteria</taxon>
        <taxon>Pseudomonadati</taxon>
        <taxon>Myxococcota</taxon>
        <taxon>Polyangia</taxon>
        <taxon>Nannocystales</taxon>
        <taxon>Nannocystaceae</taxon>
        <taxon>Nannocystis</taxon>
    </lineage>
</organism>
<dbReference type="InterPro" id="IPR029062">
    <property type="entry name" value="Class_I_gatase-like"/>
</dbReference>
<sequence>MTEDMIEDIEVESTIPRALVILAEGAEEAEAVIVVDILRRGGIDVVFAGLNGDGPVLCGRKMKLLPDIALSAVTGHFQAIVLPGGAEGARRLASSEAVGERLRHAVTDGLVVGAICAAPLALQAHHVFAGKSMTCHPSVASRIAMYGNLVQKPVVEDGQLVTSQGLGTAFLFGLTLVRRIMGDVRAADVERGLTLPR</sequence>
<dbReference type="GO" id="GO:1903189">
    <property type="term" value="P:glyoxal metabolic process"/>
    <property type="evidence" value="ECO:0007669"/>
    <property type="project" value="TreeGrafter"/>
</dbReference>
<dbReference type="SUPFAM" id="SSF52317">
    <property type="entry name" value="Class I glutamine amidotransferase-like"/>
    <property type="match status" value="1"/>
</dbReference>
<dbReference type="Gene3D" id="3.40.50.880">
    <property type="match status" value="1"/>
</dbReference>
<dbReference type="Pfam" id="PF01965">
    <property type="entry name" value="DJ-1_PfpI"/>
    <property type="match status" value="1"/>
</dbReference>
<dbReference type="PANTHER" id="PTHR48094:SF12">
    <property type="entry name" value="PARKINSON DISEASE PROTEIN 7 HOMOLOG"/>
    <property type="match status" value="1"/>
</dbReference>
<dbReference type="RefSeq" id="WP_245913896.1">
    <property type="nucleotide sequence ID" value="NZ_FOMX01000022.1"/>
</dbReference>
<protein>
    <submittedName>
        <fullName evidence="2">Protein DJ-1</fullName>
    </submittedName>
</protein>
<dbReference type="Proteomes" id="UP000199400">
    <property type="component" value="Unassembled WGS sequence"/>
</dbReference>
<dbReference type="InterPro" id="IPR006287">
    <property type="entry name" value="DJ-1"/>
</dbReference>
<proteinExistence type="predicted"/>
<dbReference type="GO" id="GO:0006979">
    <property type="term" value="P:response to oxidative stress"/>
    <property type="evidence" value="ECO:0007669"/>
    <property type="project" value="TreeGrafter"/>
</dbReference>
<reference evidence="3" key="1">
    <citation type="submission" date="2016-10" db="EMBL/GenBank/DDBJ databases">
        <authorList>
            <person name="Varghese N."/>
            <person name="Submissions S."/>
        </authorList>
    </citation>
    <scope>NUCLEOTIDE SEQUENCE [LARGE SCALE GENOMIC DNA]</scope>
    <source>
        <strain evidence="3">ATCC 25963</strain>
    </source>
</reference>
<dbReference type="GO" id="GO:0046295">
    <property type="term" value="P:glycolate biosynthetic process"/>
    <property type="evidence" value="ECO:0007669"/>
    <property type="project" value="TreeGrafter"/>
</dbReference>
<dbReference type="STRING" id="54.SAMN02745121_06070"/>